<reference evidence="1 2" key="1">
    <citation type="submission" date="2020-08" db="EMBL/GenBank/DDBJ databases">
        <title>Genome public.</title>
        <authorList>
            <person name="Liu C."/>
            <person name="Sun Q."/>
        </authorList>
    </citation>
    <scope>NUCLEOTIDE SEQUENCE [LARGE SCALE GENOMIC DNA]</scope>
    <source>
        <strain evidence="1 2">NSJ-79</strain>
    </source>
</reference>
<evidence type="ECO:0000313" key="1">
    <source>
        <dbReference type="EMBL" id="MBC5635062.1"/>
    </source>
</evidence>
<sequence>MLPDYRYQNRSIVVLKDGLYICDSHYKRDDYDENVWSFQRFDLVKKK</sequence>
<accession>A0ABR7DUM1</accession>
<evidence type="ECO:0000313" key="2">
    <source>
        <dbReference type="Proteomes" id="UP000651475"/>
    </source>
</evidence>
<organism evidence="1 2">
    <name type="scientific">Parabacteroides hominis</name>
    <dbReference type="NCBI Taxonomy" id="2763057"/>
    <lineage>
        <taxon>Bacteria</taxon>
        <taxon>Pseudomonadati</taxon>
        <taxon>Bacteroidota</taxon>
        <taxon>Bacteroidia</taxon>
        <taxon>Bacteroidales</taxon>
        <taxon>Tannerellaceae</taxon>
        <taxon>Parabacteroides</taxon>
    </lineage>
</organism>
<proteinExistence type="predicted"/>
<protein>
    <submittedName>
        <fullName evidence="1">Uncharacterized protein</fullName>
    </submittedName>
</protein>
<name>A0ABR7DUM1_9BACT</name>
<dbReference type="RefSeq" id="WP_186931610.1">
    <property type="nucleotide sequence ID" value="NZ_JACOOJ010000066.1"/>
</dbReference>
<dbReference type="EMBL" id="JACOOJ010000066">
    <property type="protein sequence ID" value="MBC5635062.1"/>
    <property type="molecule type" value="Genomic_DNA"/>
</dbReference>
<comment type="caution">
    <text evidence="1">The sequence shown here is derived from an EMBL/GenBank/DDBJ whole genome shotgun (WGS) entry which is preliminary data.</text>
</comment>
<dbReference type="Proteomes" id="UP000651475">
    <property type="component" value="Unassembled WGS sequence"/>
</dbReference>
<gene>
    <name evidence="1" type="ORF">H8S65_20205</name>
</gene>
<keyword evidence="2" id="KW-1185">Reference proteome</keyword>